<reference evidence="2 3" key="1">
    <citation type="submission" date="2010-10" db="EMBL/GenBank/DDBJ databases">
        <title>The Genome Sequence of Synechococcus phage S-SKS1.</title>
        <authorList>
            <consortium name="The Broad Institute Genome Sequencing Platform"/>
            <person name="Henn M.R."/>
            <person name="Clokie M."/>
            <person name="Levin J."/>
            <person name="Malboeuf C."/>
            <person name="Casali M."/>
            <person name="Russ C."/>
            <person name="Lennon N."/>
            <person name="Chapman S.B."/>
            <person name="Erlich R."/>
            <person name="Young S.K."/>
            <person name="Yandava C."/>
            <person name="Zeng Q."/>
            <person name="Alvarado L."/>
            <person name="Anderson S."/>
            <person name="Berlin A."/>
            <person name="Chen Z."/>
            <person name="Freedman E."/>
            <person name="Gellesch M."/>
            <person name="Goldberg J."/>
            <person name="Green L."/>
            <person name="Griggs A."/>
            <person name="Gujja S."/>
            <person name="Heilman E.R."/>
            <person name="Heiman D."/>
            <person name="Hollinger A."/>
            <person name="Howarth C."/>
            <person name="Larson L."/>
            <person name="Mehta T."/>
            <person name="Pearson M."/>
            <person name="Roberts A."/>
            <person name="Ryan E."/>
            <person name="Saif S."/>
            <person name="Shea T."/>
            <person name="Shenoy N."/>
            <person name="Sisk P."/>
            <person name="Stolte C."/>
            <person name="Sykes S."/>
            <person name="White J."/>
            <person name="Haas B."/>
            <person name="Nusbaum C."/>
            <person name="Birren B."/>
        </authorList>
    </citation>
    <scope>NUCLEOTIDE SEQUENCE [LARGE SCALE GENOMIC DNA]</scope>
</reference>
<dbReference type="KEGG" id="vg:15011146"/>
<feature type="compositionally biased region" description="Basic and acidic residues" evidence="1">
    <location>
        <begin position="95"/>
        <end position="104"/>
    </location>
</feature>
<dbReference type="EMBL" id="HQ633071">
    <property type="protein sequence ID" value="AGH31741.1"/>
    <property type="molecule type" value="Genomic_DNA"/>
</dbReference>
<protein>
    <recommendedName>
        <fullName evidence="4">Gp136</fullName>
    </recommendedName>
</protein>
<accession>M4QPN7</accession>
<sequence>MLSTKYRLRLEFICKCIANKEEVKLDDMVWAQKLSKANTSAQEMLKKARRQSSQDIEEGSMDDFLNRMGLGNPDPSEYKTGFTDADDIKNWFQQDKPDDWRQRD</sequence>
<keyword evidence="3" id="KW-1185">Reference proteome</keyword>
<dbReference type="OrthoDB" id="16634at10239"/>
<gene>
    <name evidence="2" type="ORF">SWZG_00235</name>
</gene>
<evidence type="ECO:0000256" key="1">
    <source>
        <dbReference type="SAM" id="MobiDB-lite"/>
    </source>
</evidence>
<dbReference type="RefSeq" id="YP_007674593.1">
    <property type="nucleotide sequence ID" value="NC_020851.1"/>
</dbReference>
<feature type="region of interest" description="Disordered" evidence="1">
    <location>
        <begin position="49"/>
        <end position="104"/>
    </location>
</feature>
<evidence type="ECO:0000313" key="3">
    <source>
        <dbReference type="Proteomes" id="UP000201252"/>
    </source>
</evidence>
<evidence type="ECO:0008006" key="4">
    <source>
        <dbReference type="Google" id="ProtNLM"/>
    </source>
</evidence>
<proteinExistence type="predicted"/>
<evidence type="ECO:0000313" key="2">
    <source>
        <dbReference type="EMBL" id="AGH31741.1"/>
    </source>
</evidence>
<dbReference type="GeneID" id="15011146"/>
<organism evidence="2 3">
    <name type="scientific">Synechococcus phage S-SKS1</name>
    <dbReference type="NCBI Taxonomy" id="754042"/>
    <lineage>
        <taxon>Viruses</taxon>
        <taxon>Duplodnaviria</taxon>
        <taxon>Heunggongvirae</taxon>
        <taxon>Uroviricota</taxon>
        <taxon>Caudoviricetes</taxon>
        <taxon>Llyrvirus</taxon>
        <taxon>Llyrvirus SSKS1</taxon>
    </lineage>
</organism>
<dbReference type="Proteomes" id="UP000201252">
    <property type="component" value="Segment"/>
</dbReference>
<name>M4QPN7_9CAUD</name>